<keyword evidence="5" id="KW-0676">Redox-active center</keyword>
<reference evidence="9 10" key="1">
    <citation type="submission" date="2016-10" db="EMBL/GenBank/DDBJ databases">
        <authorList>
            <person name="de Groot N.N."/>
        </authorList>
    </citation>
    <scope>NUCLEOTIDE SEQUENCE [LARGE SCALE GENOMIC DNA]</scope>
    <source>
        <strain evidence="9 10">CGMCC 1.7659</strain>
    </source>
</reference>
<dbReference type="Proteomes" id="UP000198575">
    <property type="component" value="Unassembled WGS sequence"/>
</dbReference>
<dbReference type="EMBL" id="FOVF01000026">
    <property type="protein sequence ID" value="SFN49909.1"/>
    <property type="molecule type" value="Genomic_DNA"/>
</dbReference>
<evidence type="ECO:0000256" key="1">
    <source>
        <dbReference type="ARBA" id="ARBA00005791"/>
    </source>
</evidence>
<evidence type="ECO:0000313" key="10">
    <source>
        <dbReference type="Proteomes" id="UP000198575"/>
    </source>
</evidence>
<dbReference type="AlphaFoldDB" id="A0A1I4ZIU2"/>
<feature type="domain" description="DSBA-like thioredoxin" evidence="8">
    <location>
        <begin position="101"/>
        <end position="202"/>
    </location>
</feature>
<comment type="similarity">
    <text evidence="1">Belongs to the thioredoxin family. DsbA subfamily.</text>
</comment>
<dbReference type="PANTHER" id="PTHR35891:SF2">
    <property type="entry name" value="THIOL:DISULFIDE INTERCHANGE PROTEIN DSBA"/>
    <property type="match status" value="1"/>
</dbReference>
<evidence type="ECO:0000256" key="2">
    <source>
        <dbReference type="ARBA" id="ARBA00013831"/>
    </source>
</evidence>
<dbReference type="GO" id="GO:0042597">
    <property type="term" value="C:periplasmic space"/>
    <property type="evidence" value="ECO:0007669"/>
    <property type="project" value="UniProtKB-SubCell"/>
</dbReference>
<dbReference type="InterPro" id="IPR036249">
    <property type="entry name" value="Thioredoxin-like_sf"/>
</dbReference>
<gene>
    <name evidence="9" type="ORF">SAMN05216289_12614</name>
</gene>
<keyword evidence="10" id="KW-1185">Reference proteome</keyword>
<evidence type="ECO:0000259" key="8">
    <source>
        <dbReference type="Pfam" id="PF01323"/>
    </source>
</evidence>
<sequence length="226" mass="24745">MLNHLSKLLMGALLAFTFSACAQDHKDAAGAADAAAPVAAEVGKNYFLIEPPQPTASGDKVEVLEVFSYACIHCAHFQPYADEIKAKLPAFAEFSYMPAIFNDQWEAFARAFYTAQSLGLLDKTHQAMFDAVHRDHRAFRSFDDIAAFYGEHGADVEKFKQIATSFEVESKLARSRSMVPKYGVDGTPTIIVDGKYRVTGASAGGYPQMVALIELLARKAHDEKGK</sequence>
<dbReference type="PANTHER" id="PTHR35891">
    <property type="entry name" value="THIOL:DISULFIDE INTERCHANGE PROTEIN DSBA"/>
    <property type="match status" value="1"/>
</dbReference>
<dbReference type="STRING" id="578942.SAMN05216289_12614"/>
<evidence type="ECO:0000256" key="4">
    <source>
        <dbReference type="ARBA" id="ARBA00023157"/>
    </source>
</evidence>
<keyword evidence="3 7" id="KW-0732">Signal</keyword>
<evidence type="ECO:0000313" key="9">
    <source>
        <dbReference type="EMBL" id="SFN49909.1"/>
    </source>
</evidence>
<protein>
    <recommendedName>
        <fullName evidence="2">Thiol:disulfide interchange protein DsbA</fullName>
    </recommendedName>
</protein>
<name>A0A1I4ZIU2_9GAMM</name>
<dbReference type="Pfam" id="PF01323">
    <property type="entry name" value="DSBA"/>
    <property type="match status" value="1"/>
</dbReference>
<dbReference type="SUPFAM" id="SSF52833">
    <property type="entry name" value="Thioredoxin-like"/>
    <property type="match status" value="1"/>
</dbReference>
<dbReference type="InterPro" id="IPR001853">
    <property type="entry name" value="DSBA-like_thioredoxin_dom"/>
</dbReference>
<dbReference type="CDD" id="cd03019">
    <property type="entry name" value="DsbA_DsbA"/>
    <property type="match status" value="1"/>
</dbReference>
<evidence type="ECO:0000256" key="5">
    <source>
        <dbReference type="ARBA" id="ARBA00023284"/>
    </source>
</evidence>
<accession>A0A1I4ZIU2</accession>
<evidence type="ECO:0000256" key="7">
    <source>
        <dbReference type="SAM" id="SignalP"/>
    </source>
</evidence>
<dbReference type="OrthoDB" id="9784896at2"/>
<feature type="chain" id="PRO_5011618857" description="Thiol:disulfide interchange protein DsbA" evidence="7">
    <location>
        <begin position="23"/>
        <end position="226"/>
    </location>
</feature>
<dbReference type="Gene3D" id="3.40.30.10">
    <property type="entry name" value="Glutaredoxin"/>
    <property type="match status" value="1"/>
</dbReference>
<organism evidence="9 10">
    <name type="scientific">Dokdonella immobilis</name>
    <dbReference type="NCBI Taxonomy" id="578942"/>
    <lineage>
        <taxon>Bacteria</taxon>
        <taxon>Pseudomonadati</taxon>
        <taxon>Pseudomonadota</taxon>
        <taxon>Gammaproteobacteria</taxon>
        <taxon>Lysobacterales</taxon>
        <taxon>Rhodanobacteraceae</taxon>
        <taxon>Dokdonella</taxon>
    </lineage>
</organism>
<proteinExistence type="inferred from homology"/>
<dbReference type="GO" id="GO:0016491">
    <property type="term" value="F:oxidoreductase activity"/>
    <property type="evidence" value="ECO:0007669"/>
    <property type="project" value="InterPro"/>
</dbReference>
<dbReference type="InterPro" id="IPR023205">
    <property type="entry name" value="DsbA/DsbL"/>
</dbReference>
<evidence type="ECO:0000256" key="3">
    <source>
        <dbReference type="ARBA" id="ARBA00022729"/>
    </source>
</evidence>
<evidence type="ECO:0000256" key="6">
    <source>
        <dbReference type="PIRSR" id="PIRSR001488-1"/>
    </source>
</evidence>
<keyword evidence="4" id="KW-1015">Disulfide bond</keyword>
<dbReference type="PROSITE" id="PS51257">
    <property type="entry name" value="PROKAR_LIPOPROTEIN"/>
    <property type="match status" value="1"/>
</dbReference>
<dbReference type="InterPro" id="IPR050824">
    <property type="entry name" value="Thiol_disulfide_DsbA"/>
</dbReference>
<feature type="disulfide bond" description="Redox-active" evidence="6">
    <location>
        <begin position="71"/>
        <end position="74"/>
    </location>
</feature>
<dbReference type="RefSeq" id="WP_092409452.1">
    <property type="nucleotide sequence ID" value="NZ_FOVF01000026.1"/>
</dbReference>
<feature type="signal peptide" evidence="7">
    <location>
        <begin position="1"/>
        <end position="22"/>
    </location>
</feature>